<proteinExistence type="predicted"/>
<keyword evidence="1" id="KW-0808">Transferase</keyword>
<accession>A0A7C8LFD4</accession>
<gene>
    <name evidence="1" type="ORF">GND95_13100</name>
</gene>
<name>A0A7C8LFD4_9FIRM</name>
<dbReference type="EMBL" id="WSLF01000017">
    <property type="protein sequence ID" value="KAE9629429.1"/>
    <property type="molecule type" value="Genomic_DNA"/>
</dbReference>
<dbReference type="InterPro" id="IPR008928">
    <property type="entry name" value="6-hairpin_glycosidase_sf"/>
</dbReference>
<organism evidence="1 2">
    <name type="scientific">Defluviitalea raffinosedens</name>
    <dbReference type="NCBI Taxonomy" id="1450156"/>
    <lineage>
        <taxon>Bacteria</taxon>
        <taxon>Bacillati</taxon>
        <taxon>Bacillota</taxon>
        <taxon>Clostridia</taxon>
        <taxon>Lachnospirales</taxon>
        <taxon>Defluviitaleaceae</taxon>
        <taxon>Defluviitalea</taxon>
    </lineage>
</organism>
<dbReference type="OrthoDB" id="9795873at2"/>
<dbReference type="AlphaFoldDB" id="A0A7C8LFD4"/>
<dbReference type="GO" id="GO:0016740">
    <property type="term" value="F:transferase activity"/>
    <property type="evidence" value="ECO:0007669"/>
    <property type="project" value="UniProtKB-KW"/>
</dbReference>
<reference evidence="1 2" key="1">
    <citation type="submission" date="2019-12" db="EMBL/GenBank/DDBJ databases">
        <title>Defluviitalea raffinosedens, isolated from a biogas fermenter, genome sequencing and characterization.</title>
        <authorList>
            <person name="Rettenmaier R."/>
            <person name="Schneider M."/>
            <person name="Neuhaus K."/>
            <person name="Liebl W."/>
            <person name="Zverlov V."/>
        </authorList>
    </citation>
    <scope>NUCLEOTIDE SEQUENCE [LARGE SCALE GENOMIC DNA]</scope>
    <source>
        <strain evidence="1 2">249c-K6</strain>
    </source>
</reference>
<dbReference type="Proteomes" id="UP000483018">
    <property type="component" value="Unassembled WGS sequence"/>
</dbReference>
<protein>
    <submittedName>
        <fullName evidence="1">Glycosyltransferase</fullName>
    </submittedName>
</protein>
<comment type="caution">
    <text evidence="1">The sequence shown here is derived from an EMBL/GenBank/DDBJ whole genome shotgun (WGS) entry which is preliminary data.</text>
</comment>
<dbReference type="RefSeq" id="WP_158741610.1">
    <property type="nucleotide sequence ID" value="NZ_JAFBEP010000019.1"/>
</dbReference>
<dbReference type="SUPFAM" id="SSF48208">
    <property type="entry name" value="Six-hairpin glycosidases"/>
    <property type="match status" value="1"/>
</dbReference>
<dbReference type="Gene3D" id="1.50.10.20">
    <property type="match status" value="1"/>
</dbReference>
<dbReference type="GO" id="GO:0005975">
    <property type="term" value="P:carbohydrate metabolic process"/>
    <property type="evidence" value="ECO:0007669"/>
    <property type="project" value="InterPro"/>
</dbReference>
<keyword evidence="2" id="KW-1185">Reference proteome</keyword>
<sequence length="346" mass="39428">MSTAASYCNNPFRDDYIFLLTDDTGMLQHSKYGLPDPNHGYTTDDNARALIMALMLYERYRKKEYLNLACRYASFLLNAQNENGKFRNFMRYDRVWLEDEGSEDCFGRCLWALGFALSHQITPAGIKGALSYMLQKAIPHVSALHYPRSKAYSILGLAQLDNEDAKRIVSEISNSLCSQYNDYKDGEWKWFENIVAYCNYVIPWALIEAYRVTGTKSFFDIAKESLDFLSEITFKRGYFKPVGCNGWFVKRNNPAEFDEQTVEACEGVFTYLAAYEATGNINYLQKAKQCHKWYIGSNSHGISLIDNETGGCYDGLTPHGLNKNMGAESLVSYVMSYIKITGIESI</sequence>
<evidence type="ECO:0000313" key="2">
    <source>
        <dbReference type="Proteomes" id="UP000483018"/>
    </source>
</evidence>
<evidence type="ECO:0000313" key="1">
    <source>
        <dbReference type="EMBL" id="KAE9629429.1"/>
    </source>
</evidence>